<sequence>MNHLVVFAHPRPGSFVRQLVGAYVDELERCGHAVTVRDLYTMGFNPVLSEAELAGTGTVPDDVRAEQELIRAAHAITFAFPIWWASMPAILKGYVDRVLTYGFAWRMRGESPEGGLTGRKGVLITSSGAPMEYLAASGEMRAFTVTQDQAIMGLCGLTVVAHLHCAGLGPETTSEDVDEHLARVRRLVADHF</sequence>
<gene>
    <name evidence="4" type="ORF">HND93_20730</name>
</gene>
<evidence type="ECO:0000259" key="3">
    <source>
        <dbReference type="Pfam" id="PF02525"/>
    </source>
</evidence>
<organism evidence="4 5">
    <name type="scientific">Azospirillum oleiclasticum</name>
    <dbReference type="NCBI Taxonomy" id="2735135"/>
    <lineage>
        <taxon>Bacteria</taxon>
        <taxon>Pseudomonadati</taxon>
        <taxon>Pseudomonadota</taxon>
        <taxon>Alphaproteobacteria</taxon>
        <taxon>Rhodospirillales</taxon>
        <taxon>Azospirillaceae</taxon>
        <taxon>Azospirillum</taxon>
    </lineage>
</organism>
<dbReference type="RefSeq" id="WP_180283927.1">
    <property type="nucleotide sequence ID" value="NZ_JABFDB010000016.1"/>
</dbReference>
<dbReference type="InterPro" id="IPR029039">
    <property type="entry name" value="Flavoprotein-like_sf"/>
</dbReference>
<evidence type="ECO:0000256" key="1">
    <source>
        <dbReference type="ARBA" id="ARBA00006252"/>
    </source>
</evidence>
<name>A0ABX2TG37_9PROT</name>
<dbReference type="PANTHER" id="PTHR10204">
    <property type="entry name" value="NAD P H OXIDOREDUCTASE-RELATED"/>
    <property type="match status" value="1"/>
</dbReference>
<dbReference type="Gene3D" id="3.40.50.360">
    <property type="match status" value="1"/>
</dbReference>
<feature type="domain" description="Flavodoxin-like fold" evidence="3">
    <location>
        <begin position="1"/>
        <end position="186"/>
    </location>
</feature>
<dbReference type="Pfam" id="PF02525">
    <property type="entry name" value="Flavodoxin_2"/>
    <property type="match status" value="1"/>
</dbReference>
<reference evidence="4 5" key="1">
    <citation type="submission" date="2020-05" db="EMBL/GenBank/DDBJ databases">
        <title>Azospirillum oleiclasticum sp. nov, a nitrogen-fixing and heavy crude oil-emulsifying bacterium isolated from the crude oil of Yumen Oilfield.</title>
        <authorList>
            <person name="Wu D."/>
            <person name="Cai M."/>
            <person name="Zhang X."/>
        </authorList>
    </citation>
    <scope>NUCLEOTIDE SEQUENCE [LARGE SCALE GENOMIC DNA]</scope>
    <source>
        <strain evidence="4 5">ROY-1-1-2</strain>
    </source>
</reference>
<accession>A0ABX2TG37</accession>
<dbReference type="PANTHER" id="PTHR10204:SF34">
    <property type="entry name" value="NAD(P)H DEHYDROGENASE [QUINONE] 1 ISOFORM 1"/>
    <property type="match status" value="1"/>
</dbReference>
<keyword evidence="5" id="KW-1185">Reference proteome</keyword>
<dbReference type="InterPro" id="IPR051545">
    <property type="entry name" value="NAD(P)H_dehydrogenase_qn"/>
</dbReference>
<dbReference type="InterPro" id="IPR003680">
    <property type="entry name" value="Flavodoxin_fold"/>
</dbReference>
<evidence type="ECO:0000313" key="5">
    <source>
        <dbReference type="Proteomes" id="UP000584642"/>
    </source>
</evidence>
<protein>
    <submittedName>
        <fullName evidence="4">NAD(P)H-dependent oxidoreductase</fullName>
    </submittedName>
</protein>
<dbReference type="Proteomes" id="UP000584642">
    <property type="component" value="Unassembled WGS sequence"/>
</dbReference>
<evidence type="ECO:0000256" key="2">
    <source>
        <dbReference type="ARBA" id="ARBA00023002"/>
    </source>
</evidence>
<proteinExistence type="inferred from homology"/>
<keyword evidence="2" id="KW-0560">Oxidoreductase</keyword>
<comment type="similarity">
    <text evidence="1">Belongs to the NAD(P)H dehydrogenase (quinone) family.</text>
</comment>
<dbReference type="EMBL" id="JABFDB010000016">
    <property type="protein sequence ID" value="NYZ22147.1"/>
    <property type="molecule type" value="Genomic_DNA"/>
</dbReference>
<dbReference type="SUPFAM" id="SSF52218">
    <property type="entry name" value="Flavoproteins"/>
    <property type="match status" value="1"/>
</dbReference>
<evidence type="ECO:0000313" key="4">
    <source>
        <dbReference type="EMBL" id="NYZ22147.1"/>
    </source>
</evidence>
<comment type="caution">
    <text evidence="4">The sequence shown here is derived from an EMBL/GenBank/DDBJ whole genome shotgun (WGS) entry which is preliminary data.</text>
</comment>